<name>A0A2R5GY43_9STRA</name>
<dbReference type="InterPro" id="IPR004468">
    <property type="entry name" value="CTP_synthase"/>
</dbReference>
<feature type="domain" description="Glutamine amidotransferase" evidence="11">
    <location>
        <begin position="330"/>
        <end position="572"/>
    </location>
</feature>
<dbReference type="SUPFAM" id="SSF52317">
    <property type="entry name" value="Class I glutamine amidotransferase-like"/>
    <property type="match status" value="1"/>
</dbReference>
<keyword evidence="5 9" id="KW-0067">ATP-binding</keyword>
<evidence type="ECO:0000259" key="12">
    <source>
        <dbReference type="Pfam" id="PF06418"/>
    </source>
</evidence>
<evidence type="ECO:0000256" key="8">
    <source>
        <dbReference type="ARBA" id="ARBA00047781"/>
    </source>
</evidence>
<comment type="similarity">
    <text evidence="2 9">Belongs to the CTP synthase family.</text>
</comment>
<comment type="caution">
    <text evidence="13">The sequence shown here is derived from an EMBL/GenBank/DDBJ whole genome shotgun (WGS) entry which is preliminary data.</text>
</comment>
<dbReference type="Pfam" id="PF06418">
    <property type="entry name" value="CTP_synth_N"/>
    <property type="match status" value="1"/>
</dbReference>
<proteinExistence type="inferred from homology"/>
<keyword evidence="4 9" id="KW-0547">Nucleotide-binding</keyword>
<dbReference type="CDD" id="cd03113">
    <property type="entry name" value="CTPS_N"/>
    <property type="match status" value="1"/>
</dbReference>
<dbReference type="Gene3D" id="3.40.50.300">
    <property type="entry name" value="P-loop containing nucleotide triphosphate hydrolases"/>
    <property type="match status" value="1"/>
</dbReference>
<dbReference type="FunFam" id="3.40.50.300:FF:000207">
    <property type="entry name" value="CTP synthase"/>
    <property type="match status" value="1"/>
</dbReference>
<accession>A0A2R5GY43</accession>
<dbReference type="Proteomes" id="UP000241890">
    <property type="component" value="Unassembled WGS sequence"/>
</dbReference>
<evidence type="ECO:0000256" key="6">
    <source>
        <dbReference type="ARBA" id="ARBA00022962"/>
    </source>
</evidence>
<dbReference type="UniPathway" id="UPA00159">
    <property type="reaction ID" value="UER00277"/>
</dbReference>
<dbReference type="CDD" id="cd01746">
    <property type="entry name" value="GATase1_CTP_Synthase"/>
    <property type="match status" value="1"/>
</dbReference>
<evidence type="ECO:0000259" key="11">
    <source>
        <dbReference type="Pfam" id="PF00117"/>
    </source>
</evidence>
<dbReference type="NCBIfam" id="NF003792">
    <property type="entry name" value="PRK05380.1"/>
    <property type="match status" value="1"/>
</dbReference>
<sequence length="634" mass="69737">MSQRKDAHLRANSPINLRAETRFIFVTGGVVSGLGKGITISSIGRLLKASGVSVTSIKVDPYLNVDAGTMAPQEHGETFVLDDGGETDLDLGNYERFLDVMLTRDHNITTGKVYQSVIERERKGDFLGKTVQVVPHITNEIQDWIARVAQIPVDGTTNPPDVCLVEVGGTVGDIESMVFLEAIRQFQFRVGRERCCLVHVSLIPVLGSVGEQKTKPTQHGIKELMSLGLSPDLIVCRSSEVVEESTRKKISQFCHVAPSCVISVHDVSNIYHVPLILEQQGLHTIIRESLGLEKMSEKLDLDTWRKLAQTVDEAKDEVVIAVCGKYTSLHDSYLSVLKALKHSAIAENKVLITSWIESSDLEEETKAADPSTYATAWEKLRQADGILIPGGFGSRGVEGKVAAAKYAREGCVPLLGVCLGMQVMVIEYARNVLGWTDAASAEGDENTSHKVIIKMLEHHQGQMGGTMRLGSRRTNLHPLPDSCEQAKSVASAIYEGASHVLERHRHRYEVNPSYIADLEKGGLYFTGKDEANERMEMTELPRKVHPFYFGVQFHPELKSRPLRPSPPFHGFLLAACKSFTSHYGVPESTATPIVAPLPTPRSVKRKDSVSEFRDTSGAPGVAKMKRPRVISDSN</sequence>
<dbReference type="OrthoDB" id="1739076at2759"/>
<keyword evidence="7 9" id="KW-0665">Pyrimidine biosynthesis</keyword>
<dbReference type="NCBIfam" id="TIGR00337">
    <property type="entry name" value="PyrG"/>
    <property type="match status" value="1"/>
</dbReference>
<dbReference type="FunCoup" id="A0A2R5GY43">
    <property type="interactions" value="163"/>
</dbReference>
<evidence type="ECO:0000313" key="14">
    <source>
        <dbReference type="Proteomes" id="UP000241890"/>
    </source>
</evidence>
<evidence type="ECO:0000256" key="9">
    <source>
        <dbReference type="RuleBase" id="RU810713"/>
    </source>
</evidence>
<dbReference type="FunFam" id="3.40.50.880:FF:000002">
    <property type="entry name" value="CTP synthase"/>
    <property type="match status" value="1"/>
</dbReference>
<dbReference type="InterPro" id="IPR027417">
    <property type="entry name" value="P-loop_NTPase"/>
</dbReference>
<feature type="compositionally biased region" description="Basic and acidic residues" evidence="10">
    <location>
        <begin position="605"/>
        <end position="614"/>
    </location>
</feature>
<dbReference type="PANTHER" id="PTHR11550">
    <property type="entry name" value="CTP SYNTHASE"/>
    <property type="match status" value="1"/>
</dbReference>
<dbReference type="GO" id="GO:0005524">
    <property type="term" value="F:ATP binding"/>
    <property type="evidence" value="ECO:0007669"/>
    <property type="project" value="UniProtKB-KW"/>
</dbReference>
<dbReference type="HAMAP" id="MF_01227">
    <property type="entry name" value="PyrG"/>
    <property type="match status" value="1"/>
</dbReference>
<comment type="pathway">
    <text evidence="1 9">Pyrimidine metabolism; CTP biosynthesis via de novo pathway; CTP from UDP: step 2/2.</text>
</comment>
<evidence type="ECO:0000256" key="1">
    <source>
        <dbReference type="ARBA" id="ARBA00005171"/>
    </source>
</evidence>
<evidence type="ECO:0000313" key="13">
    <source>
        <dbReference type="EMBL" id="GBG32894.1"/>
    </source>
</evidence>
<keyword evidence="3 9" id="KW-0436">Ligase</keyword>
<dbReference type="GO" id="GO:0003883">
    <property type="term" value="F:CTP synthase activity"/>
    <property type="evidence" value="ECO:0007669"/>
    <property type="project" value="UniProtKB-UniRule"/>
</dbReference>
<dbReference type="EC" id="6.3.4.2" evidence="9"/>
<dbReference type="GO" id="GO:0042802">
    <property type="term" value="F:identical protein binding"/>
    <property type="evidence" value="ECO:0007669"/>
    <property type="project" value="TreeGrafter"/>
</dbReference>
<protein>
    <recommendedName>
        <fullName evidence="9">CTP synthase</fullName>
        <ecNumber evidence="9">6.3.4.2</ecNumber>
    </recommendedName>
    <alternativeName>
        <fullName evidence="9">UTP--ammonia ligase</fullName>
    </alternativeName>
</protein>
<evidence type="ECO:0000256" key="4">
    <source>
        <dbReference type="ARBA" id="ARBA00022741"/>
    </source>
</evidence>
<dbReference type="GO" id="GO:0019856">
    <property type="term" value="P:pyrimidine nucleobase biosynthetic process"/>
    <property type="evidence" value="ECO:0007669"/>
    <property type="project" value="TreeGrafter"/>
</dbReference>
<evidence type="ECO:0000256" key="7">
    <source>
        <dbReference type="ARBA" id="ARBA00022975"/>
    </source>
</evidence>
<keyword evidence="6 9" id="KW-0315">Glutamine amidotransferase</keyword>
<dbReference type="PANTHER" id="PTHR11550:SF0">
    <property type="entry name" value="CTP SYNTHASE-RELATED"/>
    <property type="match status" value="1"/>
</dbReference>
<dbReference type="PROSITE" id="PS51273">
    <property type="entry name" value="GATASE_TYPE_1"/>
    <property type="match status" value="1"/>
</dbReference>
<dbReference type="EMBL" id="BEYU01000134">
    <property type="protein sequence ID" value="GBG32894.1"/>
    <property type="molecule type" value="Genomic_DNA"/>
</dbReference>
<comment type="function">
    <text evidence="9">Catalyzes the ATP-dependent amination of UTP to CTP with either L-glutamine or ammonia as the source of nitrogen.</text>
</comment>
<gene>
    <name evidence="13" type="ORF">FCC1311_091192</name>
</gene>
<dbReference type="Gene3D" id="3.40.50.880">
    <property type="match status" value="1"/>
</dbReference>
<feature type="region of interest" description="Disordered" evidence="10">
    <location>
        <begin position="596"/>
        <end position="634"/>
    </location>
</feature>
<dbReference type="GO" id="GO:0044210">
    <property type="term" value="P:'de novo' CTP biosynthetic process"/>
    <property type="evidence" value="ECO:0007669"/>
    <property type="project" value="UniProtKB-UniRule"/>
</dbReference>
<feature type="domain" description="CTP synthase N-terminal" evidence="12">
    <location>
        <begin position="22"/>
        <end position="292"/>
    </location>
</feature>
<evidence type="ECO:0000256" key="3">
    <source>
        <dbReference type="ARBA" id="ARBA00022598"/>
    </source>
</evidence>
<dbReference type="InterPro" id="IPR017926">
    <property type="entry name" value="GATASE"/>
</dbReference>
<reference evidence="13 14" key="1">
    <citation type="submission" date="2017-12" db="EMBL/GenBank/DDBJ databases">
        <title>Sequencing, de novo assembly and annotation of complete genome of a new Thraustochytrid species, strain FCC1311.</title>
        <authorList>
            <person name="Sedici K."/>
            <person name="Godart F."/>
            <person name="Aiese Cigliano R."/>
            <person name="Sanseverino W."/>
            <person name="Barakat M."/>
            <person name="Ortet P."/>
            <person name="Marechal E."/>
            <person name="Cagnac O."/>
            <person name="Amato A."/>
        </authorList>
    </citation>
    <scope>NUCLEOTIDE SEQUENCE [LARGE SCALE GENOMIC DNA]</scope>
</reference>
<evidence type="ECO:0000256" key="5">
    <source>
        <dbReference type="ARBA" id="ARBA00022840"/>
    </source>
</evidence>
<dbReference type="InterPro" id="IPR033828">
    <property type="entry name" value="GATase1_CTP_Synthase"/>
</dbReference>
<evidence type="ECO:0000256" key="2">
    <source>
        <dbReference type="ARBA" id="ARBA00007533"/>
    </source>
</evidence>
<evidence type="ECO:0000256" key="10">
    <source>
        <dbReference type="SAM" id="MobiDB-lite"/>
    </source>
</evidence>
<dbReference type="InterPro" id="IPR017456">
    <property type="entry name" value="CTP_synthase_N"/>
</dbReference>
<dbReference type="SUPFAM" id="SSF52540">
    <property type="entry name" value="P-loop containing nucleoside triphosphate hydrolases"/>
    <property type="match status" value="1"/>
</dbReference>
<dbReference type="InterPro" id="IPR029062">
    <property type="entry name" value="Class_I_gatase-like"/>
</dbReference>
<keyword evidence="14" id="KW-1185">Reference proteome</keyword>
<dbReference type="InParanoid" id="A0A2R5GY43"/>
<comment type="catalytic activity">
    <reaction evidence="8 9">
        <text>UTP + L-glutamine + ATP + H2O = CTP + L-glutamate + ADP + phosphate + 2 H(+)</text>
        <dbReference type="Rhea" id="RHEA:26426"/>
        <dbReference type="ChEBI" id="CHEBI:15377"/>
        <dbReference type="ChEBI" id="CHEBI:15378"/>
        <dbReference type="ChEBI" id="CHEBI:29985"/>
        <dbReference type="ChEBI" id="CHEBI:30616"/>
        <dbReference type="ChEBI" id="CHEBI:37563"/>
        <dbReference type="ChEBI" id="CHEBI:43474"/>
        <dbReference type="ChEBI" id="CHEBI:46398"/>
        <dbReference type="ChEBI" id="CHEBI:58359"/>
        <dbReference type="ChEBI" id="CHEBI:456216"/>
        <dbReference type="EC" id="6.3.4.2"/>
    </reaction>
</comment>
<dbReference type="Pfam" id="PF00117">
    <property type="entry name" value="GATase"/>
    <property type="match status" value="1"/>
</dbReference>
<organism evidence="13 14">
    <name type="scientific">Hondaea fermentalgiana</name>
    <dbReference type="NCBI Taxonomy" id="2315210"/>
    <lineage>
        <taxon>Eukaryota</taxon>
        <taxon>Sar</taxon>
        <taxon>Stramenopiles</taxon>
        <taxon>Bigyra</taxon>
        <taxon>Labyrinthulomycetes</taxon>
        <taxon>Thraustochytrida</taxon>
        <taxon>Thraustochytriidae</taxon>
        <taxon>Hondaea</taxon>
    </lineage>
</organism>
<dbReference type="AlphaFoldDB" id="A0A2R5GY43"/>